<dbReference type="STRING" id="212667.VFDL14_04075"/>
<evidence type="ECO:0000313" key="3">
    <source>
        <dbReference type="EMBL" id="KDN29927.1"/>
    </source>
</evidence>
<gene>
    <name evidence="2" type="ORF">F2Z80_06305</name>
    <name evidence="3" type="ORF">VFDL14_04075</name>
</gene>
<dbReference type="Pfam" id="PF01863">
    <property type="entry name" value="YgjP-like"/>
    <property type="match status" value="1"/>
</dbReference>
<dbReference type="EMBL" id="VXDD01000001">
    <property type="protein sequence ID" value="KAB0303591.1"/>
    <property type="molecule type" value="Genomic_DNA"/>
</dbReference>
<dbReference type="Gene3D" id="3.30.2010.10">
    <property type="entry name" value="Metalloproteases ('zincins'), catalytic domain"/>
    <property type="match status" value="1"/>
</dbReference>
<sequence length="165" mass="19430">MHPSLRYIQGYPQHIIDPVTQMVESGRLVKWFESRYPENHTIKSEKALFDYAMAIKNRYMKKTPPISKVVYDSKIHLINNALGLHSYVAKNHGGKIKSKNEIRIASVFKNAPEPLLRMLVIHELAHIKEKEHDKAFYQLCCHMEPEYHQLELDARLFMIYLDLKK</sequence>
<reference evidence="3 4" key="1">
    <citation type="submission" date="2014-02" db="EMBL/GenBank/DDBJ databases">
        <title>Vibrio fortis Dalian14 Genome Sequencing.</title>
        <authorList>
            <person name="Wang Y."/>
            <person name="Song L."/>
            <person name="Liu G."/>
            <person name="Ding J."/>
        </authorList>
    </citation>
    <scope>NUCLEOTIDE SEQUENCE [LARGE SCALE GENOMIC DNA]</scope>
    <source>
        <strain evidence="3 4">Dalian14</strain>
    </source>
</reference>
<accession>A0A066UVG0</accession>
<dbReference type="RefSeq" id="WP_032548880.1">
    <property type="nucleotide sequence ID" value="NZ_BTGL01000001.1"/>
</dbReference>
<dbReference type="Proteomes" id="UP000027219">
    <property type="component" value="Unassembled WGS sequence"/>
</dbReference>
<dbReference type="OrthoDB" id="9000630at2"/>
<dbReference type="PANTHER" id="PTHR30399:SF1">
    <property type="entry name" value="UTP PYROPHOSPHATASE"/>
    <property type="match status" value="1"/>
</dbReference>
<proteinExistence type="predicted"/>
<evidence type="ECO:0000313" key="5">
    <source>
        <dbReference type="Proteomes" id="UP000326687"/>
    </source>
</evidence>
<feature type="domain" description="YgjP-like metallopeptidase" evidence="1">
    <location>
        <begin position="94"/>
        <end position="150"/>
    </location>
</feature>
<dbReference type="GO" id="GO:0016787">
    <property type="term" value="F:hydrolase activity"/>
    <property type="evidence" value="ECO:0007669"/>
    <property type="project" value="UniProtKB-KW"/>
</dbReference>
<evidence type="ECO:0000313" key="4">
    <source>
        <dbReference type="Proteomes" id="UP000027219"/>
    </source>
</evidence>
<comment type="caution">
    <text evidence="3">The sequence shown here is derived from an EMBL/GenBank/DDBJ whole genome shotgun (WGS) entry which is preliminary data.</text>
</comment>
<dbReference type="InterPro" id="IPR053136">
    <property type="entry name" value="UTP_pyrophosphatase-like"/>
</dbReference>
<evidence type="ECO:0000259" key="1">
    <source>
        <dbReference type="Pfam" id="PF01863"/>
    </source>
</evidence>
<organism evidence="3 4">
    <name type="scientific">Vibrio fortis</name>
    <dbReference type="NCBI Taxonomy" id="212667"/>
    <lineage>
        <taxon>Bacteria</taxon>
        <taxon>Pseudomonadati</taxon>
        <taxon>Pseudomonadota</taxon>
        <taxon>Gammaproteobacteria</taxon>
        <taxon>Vibrionales</taxon>
        <taxon>Vibrionaceae</taxon>
        <taxon>Vibrio</taxon>
    </lineage>
</organism>
<dbReference type="Proteomes" id="UP000326687">
    <property type="component" value="Unassembled WGS sequence"/>
</dbReference>
<keyword evidence="3" id="KW-0378">Hydrolase</keyword>
<dbReference type="PANTHER" id="PTHR30399">
    <property type="entry name" value="UNCHARACTERIZED PROTEIN YGJP"/>
    <property type="match status" value="1"/>
</dbReference>
<keyword evidence="4" id="KW-1185">Reference proteome</keyword>
<dbReference type="AlphaFoldDB" id="A0A066UVG0"/>
<reference evidence="2 5" key="2">
    <citation type="submission" date="2019-09" db="EMBL/GenBank/DDBJ databases">
        <title>Vibrio Fortis S7-72.</title>
        <authorList>
            <person name="Das S.K."/>
        </authorList>
    </citation>
    <scope>NUCLEOTIDE SEQUENCE [LARGE SCALE GENOMIC DNA]</scope>
    <source>
        <strain evidence="2 5">S7-72</strain>
    </source>
</reference>
<evidence type="ECO:0000313" key="2">
    <source>
        <dbReference type="EMBL" id="KAB0303591.1"/>
    </source>
</evidence>
<dbReference type="InterPro" id="IPR002725">
    <property type="entry name" value="YgjP-like_metallopeptidase"/>
</dbReference>
<name>A0A066UVG0_9VIBR</name>
<protein>
    <submittedName>
        <fullName evidence="2">M48 family metallopeptidase</fullName>
    </submittedName>
    <submittedName>
        <fullName evidence="3">Metal-dependent hydrolase</fullName>
    </submittedName>
</protein>
<dbReference type="EMBL" id="JFFR01000002">
    <property type="protein sequence ID" value="KDN29927.1"/>
    <property type="molecule type" value="Genomic_DNA"/>
</dbReference>